<dbReference type="Pfam" id="PF14291">
    <property type="entry name" value="DUF4371"/>
    <property type="match status" value="1"/>
</dbReference>
<organism evidence="2 3">
    <name type="scientific">Macrosiphum euphorbiae</name>
    <name type="common">potato aphid</name>
    <dbReference type="NCBI Taxonomy" id="13131"/>
    <lineage>
        <taxon>Eukaryota</taxon>
        <taxon>Metazoa</taxon>
        <taxon>Ecdysozoa</taxon>
        <taxon>Arthropoda</taxon>
        <taxon>Hexapoda</taxon>
        <taxon>Insecta</taxon>
        <taxon>Pterygota</taxon>
        <taxon>Neoptera</taxon>
        <taxon>Paraneoptera</taxon>
        <taxon>Hemiptera</taxon>
        <taxon>Sternorrhyncha</taxon>
        <taxon>Aphidomorpha</taxon>
        <taxon>Aphidoidea</taxon>
        <taxon>Aphididae</taxon>
        <taxon>Macrosiphini</taxon>
        <taxon>Macrosiphum</taxon>
    </lineage>
</organism>
<comment type="caution">
    <text evidence="2">The sequence shown here is derived from an EMBL/GenBank/DDBJ whole genome shotgun (WGS) entry which is preliminary data.</text>
</comment>
<dbReference type="PANTHER" id="PTHR45749">
    <property type="match status" value="1"/>
</dbReference>
<evidence type="ECO:0000259" key="1">
    <source>
        <dbReference type="Pfam" id="PF14291"/>
    </source>
</evidence>
<evidence type="ECO:0000313" key="2">
    <source>
        <dbReference type="EMBL" id="CAI6352685.1"/>
    </source>
</evidence>
<protein>
    <recommendedName>
        <fullName evidence="1">DUF4371 domain-containing protein</fullName>
    </recommendedName>
</protein>
<dbReference type="AlphaFoldDB" id="A0AAV0WA13"/>
<evidence type="ECO:0000313" key="3">
    <source>
        <dbReference type="Proteomes" id="UP001160148"/>
    </source>
</evidence>
<name>A0AAV0WA13_9HEMI</name>
<accession>A0AAV0WA13</accession>
<proteinExistence type="predicted"/>
<feature type="domain" description="DUF4371" evidence="1">
    <location>
        <begin position="2"/>
        <end position="105"/>
    </location>
</feature>
<keyword evidence="3" id="KW-1185">Reference proteome</keyword>
<dbReference type="SUPFAM" id="SSF53098">
    <property type="entry name" value="Ribonuclease H-like"/>
    <property type="match status" value="1"/>
</dbReference>
<dbReference type="Proteomes" id="UP001160148">
    <property type="component" value="Unassembled WGS sequence"/>
</dbReference>
<dbReference type="EMBL" id="CARXXK010000002">
    <property type="protein sequence ID" value="CAI6352685.1"/>
    <property type="molecule type" value="Genomic_DNA"/>
</dbReference>
<sequence length="158" mass="18115">MLQCLAEEVRVSILDNLRKSGYMSIIMDTSTDIAKTDQLVMVARYCDNEGNIHENLIAVSPAEDATAKGLYDLFTEMCDSYNIDWRTLLIGQSYDGANVMKVQVNRLRTLIQKEVPRAIYIWCNAHQLNLVIVDICSSCKDAINFCWCFRMFVLILWC</sequence>
<gene>
    <name evidence="2" type="ORF">MEUPH1_LOCUS8894</name>
</gene>
<reference evidence="2 3" key="1">
    <citation type="submission" date="2023-01" db="EMBL/GenBank/DDBJ databases">
        <authorList>
            <person name="Whitehead M."/>
        </authorList>
    </citation>
    <scope>NUCLEOTIDE SEQUENCE [LARGE SCALE GENOMIC DNA]</scope>
</reference>
<dbReference type="PANTHER" id="PTHR45749:SF37">
    <property type="entry name" value="OS05G0311600 PROTEIN"/>
    <property type="match status" value="1"/>
</dbReference>
<dbReference type="InterPro" id="IPR025398">
    <property type="entry name" value="DUF4371"/>
</dbReference>
<dbReference type="InterPro" id="IPR012337">
    <property type="entry name" value="RNaseH-like_sf"/>
</dbReference>